<organism evidence="1 2">
    <name type="scientific">Hymenobacter crusticola</name>
    <dbReference type="NCBI Taxonomy" id="1770526"/>
    <lineage>
        <taxon>Bacteria</taxon>
        <taxon>Pseudomonadati</taxon>
        <taxon>Bacteroidota</taxon>
        <taxon>Cytophagia</taxon>
        <taxon>Cytophagales</taxon>
        <taxon>Hymenobacteraceae</taxon>
        <taxon>Hymenobacter</taxon>
    </lineage>
</organism>
<comment type="caution">
    <text evidence="1">The sequence shown here is derived from an EMBL/GenBank/DDBJ whole genome shotgun (WGS) entry which is preliminary data.</text>
</comment>
<dbReference type="EMBL" id="MTSE01000049">
    <property type="protein sequence ID" value="OUJ68579.1"/>
    <property type="molecule type" value="Genomic_DNA"/>
</dbReference>
<keyword evidence="2" id="KW-1185">Reference proteome</keyword>
<dbReference type="OrthoDB" id="2936081at2"/>
<protein>
    <recommendedName>
        <fullName evidence="3">DUF2750 domain-containing protein</fullName>
    </recommendedName>
</protein>
<proteinExistence type="predicted"/>
<dbReference type="Pfam" id="PF11042">
    <property type="entry name" value="DUF2750"/>
    <property type="match status" value="1"/>
</dbReference>
<dbReference type="AlphaFoldDB" id="A0A243W5E9"/>
<sequence>MNPHKRQAILNLPAPERYGYLLRKVADFEAIWLIRDPEGITMLTDDSGQAMLPVWPEQAFAALLLTGE</sequence>
<evidence type="ECO:0000313" key="1">
    <source>
        <dbReference type="EMBL" id="OUJ68579.1"/>
    </source>
</evidence>
<dbReference type="Proteomes" id="UP000194873">
    <property type="component" value="Unassembled WGS sequence"/>
</dbReference>
<evidence type="ECO:0000313" key="2">
    <source>
        <dbReference type="Proteomes" id="UP000194873"/>
    </source>
</evidence>
<accession>A0A243W5E9</accession>
<reference evidence="1 2" key="1">
    <citation type="submission" date="2017-01" db="EMBL/GenBank/DDBJ databases">
        <title>A new Hymenobacter.</title>
        <authorList>
            <person name="Liang Y."/>
            <person name="Feng F."/>
        </authorList>
    </citation>
    <scope>NUCLEOTIDE SEQUENCE [LARGE SCALE GENOMIC DNA]</scope>
    <source>
        <strain evidence="1">MIMBbqt21</strain>
    </source>
</reference>
<dbReference type="InterPro" id="IPR021284">
    <property type="entry name" value="DUF2750"/>
</dbReference>
<evidence type="ECO:0008006" key="3">
    <source>
        <dbReference type="Google" id="ProtNLM"/>
    </source>
</evidence>
<gene>
    <name evidence="1" type="ORF">BXP70_27850</name>
</gene>
<name>A0A243W5E9_9BACT</name>